<proteinExistence type="predicted"/>
<dbReference type="Proteomes" id="UP000298642">
    <property type="component" value="Chromosome"/>
</dbReference>
<sequence>MATEIRPELSEKNPYWIGKHRYYELKHFCLQYPIWKKAYNALLGLSSRPNDLDIFVKSGQVRSDPTARCAESRVSFAKRMELVEQAAIGTDGDLYPYILRGVTEGLSYNALKMQYAIPCCREVYYNLYRRFFWLLSKERD</sequence>
<evidence type="ECO:0000313" key="1">
    <source>
        <dbReference type="EMBL" id="QCI58516.1"/>
    </source>
</evidence>
<protein>
    <submittedName>
        <fullName evidence="1">Uncharacterized protein</fullName>
    </submittedName>
</protein>
<keyword evidence="2" id="KW-1185">Reference proteome</keyword>
<gene>
    <name evidence="1" type="ORF">EIO64_04185</name>
</gene>
<reference evidence="2" key="1">
    <citation type="submission" date="2018-12" db="EMBL/GenBank/DDBJ databases">
        <title>Dusodibacter welbiota gen. nov., sp. nov., isolated from human faeces and emended description of the Oscillibacter genus.</title>
        <authorList>
            <person name="Le Roy T."/>
            <person name="Van der Smissen P."/>
            <person name="Delzenne N."/>
            <person name="Muccioli G."/>
            <person name="Collet J.F."/>
            <person name="Cani P.D."/>
        </authorList>
    </citation>
    <scope>NUCLEOTIDE SEQUENCE [LARGE SCALE GENOMIC DNA]</scope>
    <source>
        <strain evidence="2">J115</strain>
    </source>
</reference>
<organism evidence="1 2">
    <name type="scientific">Dysosmobacter welbionis</name>
    <dbReference type="NCBI Taxonomy" id="2093857"/>
    <lineage>
        <taxon>Bacteria</taxon>
        <taxon>Bacillati</taxon>
        <taxon>Bacillota</taxon>
        <taxon>Clostridia</taxon>
        <taxon>Eubacteriales</taxon>
        <taxon>Oscillospiraceae</taxon>
        <taxon>Dysosmobacter</taxon>
    </lineage>
</organism>
<dbReference type="AlphaFoldDB" id="A0A4D7ARJ3"/>
<evidence type="ECO:0000313" key="2">
    <source>
        <dbReference type="Proteomes" id="UP000298642"/>
    </source>
</evidence>
<dbReference type="KEGG" id="obj:EIO64_04185"/>
<name>A0A4D7ARJ3_9FIRM</name>
<dbReference type="RefSeq" id="WP_136890808.1">
    <property type="nucleotide sequence ID" value="NZ_CP034413.3"/>
</dbReference>
<accession>A0A4D7ARJ3</accession>
<dbReference type="EMBL" id="CP034413">
    <property type="protein sequence ID" value="QCI58516.1"/>
    <property type="molecule type" value="Genomic_DNA"/>
</dbReference>